<evidence type="ECO:0000313" key="1">
    <source>
        <dbReference type="EMBL" id="QHT84755.1"/>
    </source>
</evidence>
<accession>A0A6C0HXA3</accession>
<protein>
    <submittedName>
        <fullName evidence="1">Uncharacterized protein</fullName>
    </submittedName>
</protein>
<proteinExistence type="predicted"/>
<dbReference type="AlphaFoldDB" id="A0A6C0HXA3"/>
<name>A0A6C0HXA3_9ZZZZ</name>
<organism evidence="1">
    <name type="scientific">viral metagenome</name>
    <dbReference type="NCBI Taxonomy" id="1070528"/>
    <lineage>
        <taxon>unclassified sequences</taxon>
        <taxon>metagenomes</taxon>
        <taxon>organismal metagenomes</taxon>
    </lineage>
</organism>
<reference evidence="1" key="1">
    <citation type="journal article" date="2020" name="Nature">
        <title>Giant virus diversity and host interactions through global metagenomics.</title>
        <authorList>
            <person name="Schulz F."/>
            <person name="Roux S."/>
            <person name="Paez-Espino D."/>
            <person name="Jungbluth S."/>
            <person name="Walsh D.A."/>
            <person name="Denef V.J."/>
            <person name="McMahon K.D."/>
            <person name="Konstantinidis K.T."/>
            <person name="Eloe-Fadrosh E.A."/>
            <person name="Kyrpides N.C."/>
            <person name="Woyke T."/>
        </authorList>
    </citation>
    <scope>NUCLEOTIDE SEQUENCE</scope>
    <source>
        <strain evidence="1">GVMAG-M-3300023184-177</strain>
    </source>
</reference>
<dbReference type="EMBL" id="MN740026">
    <property type="protein sequence ID" value="QHT84755.1"/>
    <property type="molecule type" value="Genomic_DNA"/>
</dbReference>
<sequence>MVTHGYVVFKYKGIYYTFYNHSDSYFEGLGNMIVTDIYNTINKEKMFYYKELLLRVPLKGNDDGEMHVHSLEYILKYPEYSQYFTSRNEPSSEYTYTIDFDTNKFIANKYSENIYSFNLYDIPLDWYEITQNNSSYEDSDQDEEEIEYDSNESILNKIEQLNNEIEKLKLKLK</sequence>